<feature type="domain" description="Methyltransferase type 12" evidence="5">
    <location>
        <begin position="102"/>
        <end position="203"/>
    </location>
</feature>
<organism evidence="6">
    <name type="scientific">Myxobolus squamalis</name>
    <name type="common">Myxosporean</name>
    <dbReference type="NCBI Taxonomy" id="59785"/>
    <lineage>
        <taxon>Eukaryota</taxon>
        <taxon>Metazoa</taxon>
        <taxon>Cnidaria</taxon>
        <taxon>Myxozoa</taxon>
        <taxon>Myxosporea</taxon>
        <taxon>Bivalvulida</taxon>
        <taxon>Platysporina</taxon>
        <taxon>Myxobolidae</taxon>
        <taxon>Myxobolus</taxon>
    </lineage>
</organism>
<evidence type="ECO:0000259" key="5">
    <source>
        <dbReference type="Pfam" id="PF08242"/>
    </source>
</evidence>
<dbReference type="EC" id="2.1.1.-" evidence="4"/>
<dbReference type="PANTHER" id="PTHR22809:SF11">
    <property type="entry name" value="TRNA N(3)-METHYLCYTIDINE METHYLTRANSFERASE METTL2"/>
    <property type="match status" value="1"/>
</dbReference>
<comment type="similarity">
    <text evidence="1 4">Belongs to the methyltransferase superfamily. METL family.</text>
</comment>
<dbReference type="InterPro" id="IPR029063">
    <property type="entry name" value="SAM-dependent_MTases_sf"/>
</dbReference>
<dbReference type="PANTHER" id="PTHR22809">
    <property type="entry name" value="METHYLTRANSFERASE-RELATED"/>
    <property type="match status" value="1"/>
</dbReference>
<dbReference type="AlphaFoldDB" id="A0A6B2G5C4"/>
<dbReference type="InterPro" id="IPR026113">
    <property type="entry name" value="METTL2/6/8-like"/>
</dbReference>
<sequence length="287" mass="33680">MSKQKQKNRHLQNLEMVFTENAWDDVEWKETQQADAEEKIQENSSIKMNEKLVEGIVHNPKLHWDKFYETHKNKFFKDKNWLFSEFPELSENPLQNINKKILEVGCGAGNIVFPILKSTKQTAVYCCDFSSEAIANLKSSICFDASRCYPFVCDLTDFSFSYPIPLESLDIIICIFVLSAIPPHLHQHVICNLSRLLKPGGTFLFRDYGRCDMTQLRFKRGQCIEDNLYSRGDSTIVYFATLEKVNEMFIKSGFEIVESNYDRRLLVNRRKKLQMYRVWIQSRLKKL</sequence>
<dbReference type="GO" id="GO:0032259">
    <property type="term" value="P:methylation"/>
    <property type="evidence" value="ECO:0007669"/>
    <property type="project" value="UniProtKB-KW"/>
</dbReference>
<dbReference type="Pfam" id="PF08242">
    <property type="entry name" value="Methyltransf_12"/>
    <property type="match status" value="1"/>
</dbReference>
<keyword evidence="2 4" id="KW-0489">Methyltransferase</keyword>
<comment type="function">
    <text evidence="4">S-adenosyl-L-methionine-dependent methyltransferase.</text>
</comment>
<evidence type="ECO:0000256" key="4">
    <source>
        <dbReference type="PIRNR" id="PIRNR037755"/>
    </source>
</evidence>
<dbReference type="GO" id="GO:0052735">
    <property type="term" value="F:tRNA (cytidine-3-)-methyltransferase activity"/>
    <property type="evidence" value="ECO:0007669"/>
    <property type="project" value="TreeGrafter"/>
</dbReference>
<dbReference type="CDD" id="cd02440">
    <property type="entry name" value="AdoMet_MTases"/>
    <property type="match status" value="1"/>
</dbReference>
<dbReference type="SUPFAM" id="SSF53335">
    <property type="entry name" value="S-adenosyl-L-methionine-dependent methyltransferases"/>
    <property type="match status" value="1"/>
</dbReference>
<evidence type="ECO:0000256" key="3">
    <source>
        <dbReference type="ARBA" id="ARBA00022679"/>
    </source>
</evidence>
<proteinExistence type="inferred from homology"/>
<dbReference type="PIRSF" id="PIRSF037755">
    <property type="entry name" value="Mettl2_prd"/>
    <property type="match status" value="1"/>
</dbReference>
<reference evidence="6" key="1">
    <citation type="submission" date="2018-11" db="EMBL/GenBank/DDBJ databases">
        <title>Myxobolus squamalis genome and transcriptome.</title>
        <authorList>
            <person name="Yahalomi D."/>
            <person name="Atkinson S.D."/>
            <person name="Neuhof M."/>
            <person name="Chang E.S."/>
            <person name="Philippe H."/>
            <person name="Cartwright P."/>
            <person name="Bartholomew J.L."/>
            <person name="Huchon D."/>
        </authorList>
    </citation>
    <scope>NUCLEOTIDE SEQUENCE</scope>
    <source>
        <strain evidence="6">71B08</strain>
        <tissue evidence="6">Whole</tissue>
    </source>
</reference>
<dbReference type="InterPro" id="IPR013217">
    <property type="entry name" value="Methyltransf_12"/>
</dbReference>
<protein>
    <recommendedName>
        <fullName evidence="4">tRNA N(3)-methylcytidine methyltransferase</fullName>
        <ecNumber evidence="4">2.1.1.-</ecNumber>
    </recommendedName>
</protein>
<evidence type="ECO:0000313" key="6">
    <source>
        <dbReference type="EMBL" id="NDJ96769.1"/>
    </source>
</evidence>
<dbReference type="Gene3D" id="3.40.50.150">
    <property type="entry name" value="Vaccinia Virus protein VP39"/>
    <property type="match status" value="1"/>
</dbReference>
<name>A0A6B2G5C4_MYXSQ</name>
<evidence type="ECO:0000256" key="1">
    <source>
        <dbReference type="ARBA" id="ARBA00009725"/>
    </source>
</evidence>
<dbReference type="EMBL" id="GHBR01001591">
    <property type="protein sequence ID" value="NDJ96769.1"/>
    <property type="molecule type" value="Transcribed_RNA"/>
</dbReference>
<accession>A0A6B2G5C4</accession>
<evidence type="ECO:0000256" key="2">
    <source>
        <dbReference type="ARBA" id="ARBA00022603"/>
    </source>
</evidence>
<keyword evidence="3 4" id="KW-0808">Transferase</keyword>